<feature type="domain" description="Alcohol dehydrogenase-like C-terminal" evidence="6">
    <location>
        <begin position="168"/>
        <end position="281"/>
    </location>
</feature>
<comment type="cofactor">
    <cofactor evidence="1">
        <name>Zn(2+)</name>
        <dbReference type="ChEBI" id="CHEBI:29105"/>
    </cofactor>
</comment>
<dbReference type="InterPro" id="IPR013149">
    <property type="entry name" value="ADH-like_C"/>
</dbReference>
<evidence type="ECO:0000259" key="7">
    <source>
        <dbReference type="Pfam" id="PF08240"/>
    </source>
</evidence>
<dbReference type="EMBL" id="CP002514">
    <property type="protein sequence ID" value="AEP10825.1"/>
    <property type="molecule type" value="Genomic_DNA"/>
</dbReference>
<evidence type="ECO:0000259" key="6">
    <source>
        <dbReference type="Pfam" id="PF00107"/>
    </source>
</evidence>
<accession>G2LF92</accession>
<comment type="similarity">
    <text evidence="2">Belongs to the zinc-containing alcohol dehydrogenase family.</text>
</comment>
<dbReference type="InterPro" id="IPR011032">
    <property type="entry name" value="GroES-like_sf"/>
</dbReference>
<dbReference type="STRING" id="981222.Cabther_A0045"/>
<dbReference type="GO" id="GO:0046872">
    <property type="term" value="F:metal ion binding"/>
    <property type="evidence" value="ECO:0007669"/>
    <property type="project" value="UniProtKB-KW"/>
</dbReference>
<dbReference type="Gene3D" id="3.90.180.10">
    <property type="entry name" value="Medium-chain alcohol dehydrogenases, catalytic domain"/>
    <property type="match status" value="1"/>
</dbReference>
<name>G2LF92_CHLTF</name>
<dbReference type="KEGG" id="ctm:Cabther_A0045"/>
<keyword evidence="9" id="KW-1185">Reference proteome</keyword>
<dbReference type="SUPFAM" id="SSF51735">
    <property type="entry name" value="NAD(P)-binding Rossmann-fold domains"/>
    <property type="match status" value="1"/>
</dbReference>
<dbReference type="InterPro" id="IPR013154">
    <property type="entry name" value="ADH-like_N"/>
</dbReference>
<keyword evidence="5" id="KW-0560">Oxidoreductase</keyword>
<dbReference type="Gene3D" id="3.40.50.720">
    <property type="entry name" value="NAD(P)-binding Rossmann-like Domain"/>
    <property type="match status" value="1"/>
</dbReference>
<evidence type="ECO:0000256" key="4">
    <source>
        <dbReference type="ARBA" id="ARBA00022833"/>
    </source>
</evidence>
<dbReference type="Pfam" id="PF08240">
    <property type="entry name" value="ADH_N"/>
    <property type="match status" value="1"/>
</dbReference>
<dbReference type="HOGENOM" id="CLU_026673_11_0_0"/>
<gene>
    <name evidence="8" type="ordered locus">Cabther_A0045</name>
</gene>
<evidence type="ECO:0000256" key="2">
    <source>
        <dbReference type="ARBA" id="ARBA00008072"/>
    </source>
</evidence>
<keyword evidence="3" id="KW-0479">Metal-binding</keyword>
<dbReference type="Pfam" id="PF00107">
    <property type="entry name" value="ADH_zinc_N"/>
    <property type="match status" value="1"/>
</dbReference>
<evidence type="ECO:0000256" key="5">
    <source>
        <dbReference type="ARBA" id="ARBA00023002"/>
    </source>
</evidence>
<dbReference type="SUPFAM" id="SSF50129">
    <property type="entry name" value="GroES-like"/>
    <property type="match status" value="1"/>
</dbReference>
<dbReference type="PANTHER" id="PTHR43350:SF2">
    <property type="entry name" value="GROES-LIKE ZINC-BINDING ALCOHOL DEHYDROGENASE FAMILY PROTEIN"/>
    <property type="match status" value="1"/>
</dbReference>
<evidence type="ECO:0000256" key="1">
    <source>
        <dbReference type="ARBA" id="ARBA00001947"/>
    </source>
</evidence>
<reference evidence="8 9" key="1">
    <citation type="journal article" date="2012" name="Environ. Microbiol.">
        <title>Complete genome of Candidatus Chloracidobacterium thermophilum, a chlorophyll-based photoheterotroph belonging to the phylum Acidobacteria.</title>
        <authorList>
            <person name="Garcia Costas A.M."/>
            <person name="Liu Z."/>
            <person name="Tomsho L.P."/>
            <person name="Schuster S.C."/>
            <person name="Ward D.M."/>
            <person name="Bryant D.A."/>
        </authorList>
    </citation>
    <scope>NUCLEOTIDE SEQUENCE [LARGE SCALE GENOMIC DNA]</scope>
    <source>
        <strain evidence="8 9">B</strain>
    </source>
</reference>
<dbReference type="AlphaFoldDB" id="G2LF92"/>
<protein>
    <submittedName>
        <fullName evidence="8">Threonine dehydrogenase-like Zn-dependent dehydrogenase</fullName>
    </submittedName>
</protein>
<organism evidence="8 9">
    <name type="scientific">Chloracidobacterium thermophilum (strain B)</name>
    <dbReference type="NCBI Taxonomy" id="981222"/>
    <lineage>
        <taxon>Bacteria</taxon>
        <taxon>Pseudomonadati</taxon>
        <taxon>Acidobacteriota</taxon>
        <taxon>Terriglobia</taxon>
        <taxon>Terriglobales</taxon>
        <taxon>Acidobacteriaceae</taxon>
        <taxon>Chloracidobacterium</taxon>
    </lineage>
</organism>
<dbReference type="PANTHER" id="PTHR43350">
    <property type="entry name" value="NAD-DEPENDENT ALCOHOL DEHYDROGENASE"/>
    <property type="match status" value="1"/>
</dbReference>
<evidence type="ECO:0000313" key="9">
    <source>
        <dbReference type="Proteomes" id="UP000006791"/>
    </source>
</evidence>
<feature type="domain" description="Alcohol dehydrogenase-like N-terminal" evidence="7">
    <location>
        <begin position="25"/>
        <end position="129"/>
    </location>
</feature>
<sequence length="328" mass="34945">MWPVKALRLVNGQLQLAEIPRPDMPEEAVIRVTYAGICATDAAIVRGYTGFSGTLGHEFVGVVAAAPDAAWIGRRVVGDINVACGTCEACQAGDRHHCAQRTVIGIRQRDGAFAEYLALPLRNLYAVPDTVSDLDAVFAEPLAAACRILEQVSCQPGQTVAVLGDGKLGQLIARVLHAHGLVVTLIGRHARKLAVAAEAGIATRHADELRSANRRFEVVVEASGRATGLADALRLVRPRGTVVLKSTSETPWMLPPATVVVPEVTLVGSRCGDMPTALALLAARKVNPQPLIEAVYDLDDGRRAFEHATTPGVLKVLLRCYLPEGTPR</sequence>
<dbReference type="Proteomes" id="UP000006791">
    <property type="component" value="Chromosome 1"/>
</dbReference>
<dbReference type="GO" id="GO:0016491">
    <property type="term" value="F:oxidoreductase activity"/>
    <property type="evidence" value="ECO:0007669"/>
    <property type="project" value="UniProtKB-KW"/>
</dbReference>
<keyword evidence="4" id="KW-0862">Zinc</keyword>
<evidence type="ECO:0000256" key="3">
    <source>
        <dbReference type="ARBA" id="ARBA00022723"/>
    </source>
</evidence>
<dbReference type="CDD" id="cd08242">
    <property type="entry name" value="MDR_like"/>
    <property type="match status" value="1"/>
</dbReference>
<dbReference type="InterPro" id="IPR036291">
    <property type="entry name" value="NAD(P)-bd_dom_sf"/>
</dbReference>
<proteinExistence type="inferred from homology"/>
<evidence type="ECO:0000313" key="8">
    <source>
        <dbReference type="EMBL" id="AEP10825.1"/>
    </source>
</evidence>